<dbReference type="Proteomes" id="UP000809910">
    <property type="component" value="Unassembled WGS sequence"/>
</dbReference>
<evidence type="ECO:0000256" key="1">
    <source>
        <dbReference type="ARBA" id="ARBA00022598"/>
    </source>
</evidence>
<evidence type="ECO:0000313" key="6">
    <source>
        <dbReference type="Proteomes" id="UP000809910"/>
    </source>
</evidence>
<proteinExistence type="predicted"/>
<keyword evidence="1" id="KW-0436">Ligase</keyword>
<evidence type="ECO:0000256" key="4">
    <source>
        <dbReference type="ARBA" id="ARBA00023146"/>
    </source>
</evidence>
<evidence type="ECO:0000256" key="3">
    <source>
        <dbReference type="ARBA" id="ARBA00022840"/>
    </source>
</evidence>
<evidence type="ECO:0000313" key="5">
    <source>
        <dbReference type="EMBL" id="MBL7526421.1"/>
    </source>
</evidence>
<name>A0ABS1WAN2_9GAMM</name>
<sequence length="85" mass="9730">METIIGKQQTTSYFGWLQAFSLFLYPFMPKLGKALWHTLGYQHLPTMDGLYYFPLHQTSNAKLHCSKSKPIQDGVEVHPVQFALG</sequence>
<protein>
    <submittedName>
        <fullName evidence="5">Uncharacterized protein</fullName>
    </submittedName>
</protein>
<evidence type="ECO:0000256" key="2">
    <source>
        <dbReference type="ARBA" id="ARBA00022741"/>
    </source>
</evidence>
<keyword evidence="6" id="KW-1185">Reference proteome</keyword>
<dbReference type="SUPFAM" id="SSF47323">
    <property type="entry name" value="Anticodon-binding domain of a subclass of class I aminoacyl-tRNA synthetases"/>
    <property type="match status" value="1"/>
</dbReference>
<keyword evidence="4" id="KW-0030">Aminoacyl-tRNA synthetase</keyword>
<keyword evidence="2" id="KW-0547">Nucleotide-binding</keyword>
<gene>
    <name evidence="5" type="ORF">I5282_07530</name>
</gene>
<organism evidence="5 6">
    <name type="scientific">Legionella bononiensis</name>
    <dbReference type="NCBI Taxonomy" id="2793102"/>
    <lineage>
        <taxon>Bacteria</taxon>
        <taxon>Pseudomonadati</taxon>
        <taxon>Pseudomonadota</taxon>
        <taxon>Gammaproteobacteria</taxon>
        <taxon>Legionellales</taxon>
        <taxon>Legionellaceae</taxon>
        <taxon>Legionella</taxon>
    </lineage>
</organism>
<dbReference type="InterPro" id="IPR009080">
    <property type="entry name" value="tRNAsynth_Ia_anticodon-bd"/>
</dbReference>
<reference evidence="5 6" key="1">
    <citation type="submission" date="2020-12" db="EMBL/GenBank/DDBJ databases">
        <title>WGS of Legionella: environmental sample.</title>
        <authorList>
            <person name="Cristino S."/>
            <person name="Girolamini L."/>
            <person name="Salaris S."/>
            <person name="Pascale M.R."/>
            <person name="Mazzotta M."/>
            <person name="Orsini M."/>
            <person name="Grottola A."/>
        </authorList>
    </citation>
    <scope>NUCLEOTIDE SEQUENCE [LARGE SCALE GENOMIC DNA]</scope>
    <source>
        <strain evidence="5 6">30cs62</strain>
    </source>
</reference>
<keyword evidence="3" id="KW-0067">ATP-binding</keyword>
<dbReference type="RefSeq" id="WP_203110387.1">
    <property type="nucleotide sequence ID" value="NZ_JADOBG010000015.1"/>
</dbReference>
<dbReference type="EMBL" id="JADWVN010000013">
    <property type="protein sequence ID" value="MBL7526421.1"/>
    <property type="molecule type" value="Genomic_DNA"/>
</dbReference>
<comment type="caution">
    <text evidence="5">The sequence shown here is derived from an EMBL/GenBank/DDBJ whole genome shotgun (WGS) entry which is preliminary data.</text>
</comment>
<accession>A0ABS1WAN2</accession>